<evidence type="ECO:0000313" key="1">
    <source>
        <dbReference type="EMBL" id="KAF2434035.1"/>
    </source>
</evidence>
<gene>
    <name evidence="1" type="ORF">EJ08DRAFT_21542</name>
</gene>
<protein>
    <submittedName>
        <fullName evidence="1">Uncharacterized protein</fullName>
    </submittedName>
</protein>
<name>A0A9P4NX71_9PEZI</name>
<dbReference type="EMBL" id="MU007018">
    <property type="protein sequence ID" value="KAF2434035.1"/>
    <property type="molecule type" value="Genomic_DNA"/>
</dbReference>
<comment type="caution">
    <text evidence="1">The sequence shown here is derived from an EMBL/GenBank/DDBJ whole genome shotgun (WGS) entry which is preliminary data.</text>
</comment>
<evidence type="ECO:0000313" key="2">
    <source>
        <dbReference type="Proteomes" id="UP000800235"/>
    </source>
</evidence>
<organism evidence="1 2">
    <name type="scientific">Tothia fuscella</name>
    <dbReference type="NCBI Taxonomy" id="1048955"/>
    <lineage>
        <taxon>Eukaryota</taxon>
        <taxon>Fungi</taxon>
        <taxon>Dikarya</taxon>
        <taxon>Ascomycota</taxon>
        <taxon>Pezizomycotina</taxon>
        <taxon>Dothideomycetes</taxon>
        <taxon>Pleosporomycetidae</taxon>
        <taxon>Venturiales</taxon>
        <taxon>Cylindrosympodiaceae</taxon>
        <taxon>Tothia</taxon>
    </lineage>
</organism>
<keyword evidence="2" id="KW-1185">Reference proteome</keyword>
<sequence>MAVTVSYFCQNVSKALLAISITAILVYPSNLSTAKTENTKIGLRVGKKSLPNLGFQPSFAPVAPSITSNRRKCQQWDPPVEATFNAPANSSLSATVSNAVMDGKVSWSNSTLVLQKRRAVTIYYNYTRVIDDHGVQFTRYLKRERLPLQSTMLTKRGFSVNNMITPEEVLAMTRGEQRKRALSWRVRWVEQNRPLNCSVQIPLCFVDTNTRDVLSIRVRRAIERWHTSLGPQAGVNFDLNNDNSICKSTPTIPLFQAAVRIQLGEGSSTSRWYIKEGN</sequence>
<proteinExistence type="predicted"/>
<dbReference type="OrthoDB" id="291007at2759"/>
<reference evidence="1" key="1">
    <citation type="journal article" date="2020" name="Stud. Mycol.">
        <title>101 Dothideomycetes genomes: a test case for predicting lifestyles and emergence of pathogens.</title>
        <authorList>
            <person name="Haridas S."/>
            <person name="Albert R."/>
            <person name="Binder M."/>
            <person name="Bloem J."/>
            <person name="Labutti K."/>
            <person name="Salamov A."/>
            <person name="Andreopoulos B."/>
            <person name="Baker S."/>
            <person name="Barry K."/>
            <person name="Bills G."/>
            <person name="Bluhm B."/>
            <person name="Cannon C."/>
            <person name="Castanera R."/>
            <person name="Culley D."/>
            <person name="Daum C."/>
            <person name="Ezra D."/>
            <person name="Gonzalez J."/>
            <person name="Henrissat B."/>
            <person name="Kuo A."/>
            <person name="Liang C."/>
            <person name="Lipzen A."/>
            <person name="Lutzoni F."/>
            <person name="Magnuson J."/>
            <person name="Mondo S."/>
            <person name="Nolan M."/>
            <person name="Ohm R."/>
            <person name="Pangilinan J."/>
            <person name="Park H.-J."/>
            <person name="Ramirez L."/>
            <person name="Alfaro M."/>
            <person name="Sun H."/>
            <person name="Tritt A."/>
            <person name="Yoshinaga Y."/>
            <person name="Zwiers L.-H."/>
            <person name="Turgeon B."/>
            <person name="Goodwin S."/>
            <person name="Spatafora J."/>
            <person name="Crous P."/>
            <person name="Grigoriev I."/>
        </authorList>
    </citation>
    <scope>NUCLEOTIDE SEQUENCE</scope>
    <source>
        <strain evidence="1">CBS 130266</strain>
    </source>
</reference>
<accession>A0A9P4NX71</accession>
<dbReference type="AlphaFoldDB" id="A0A9P4NX71"/>
<dbReference type="Proteomes" id="UP000800235">
    <property type="component" value="Unassembled WGS sequence"/>
</dbReference>